<evidence type="ECO:0000313" key="8">
    <source>
        <dbReference type="Proteomes" id="UP000044625"/>
    </source>
</evidence>
<keyword evidence="3 6" id="KW-0012">Acyltransferase</keyword>
<dbReference type="EMBL" id="CWJL01000004">
    <property type="protein sequence ID" value="CRY65181.1"/>
    <property type="molecule type" value="Genomic_DNA"/>
</dbReference>
<dbReference type="Pfam" id="PF01553">
    <property type="entry name" value="Acyltransferase"/>
    <property type="match status" value="1"/>
</dbReference>
<evidence type="ECO:0000313" key="6">
    <source>
        <dbReference type="EMBL" id="CNH38009.1"/>
    </source>
</evidence>
<organism evidence="6 9">
    <name type="scientific">Yersinia pekkanenii</name>
    <dbReference type="NCBI Taxonomy" id="1288385"/>
    <lineage>
        <taxon>Bacteria</taxon>
        <taxon>Pseudomonadati</taxon>
        <taxon>Pseudomonadota</taxon>
        <taxon>Gammaproteobacteria</taxon>
        <taxon>Enterobacterales</taxon>
        <taxon>Yersiniaceae</taxon>
        <taxon>Yersinia</taxon>
    </lineage>
</organism>
<keyword evidence="4" id="KW-0812">Transmembrane</keyword>
<dbReference type="Proteomes" id="UP000044625">
    <property type="component" value="Unassembled WGS sequence"/>
</dbReference>
<dbReference type="RefSeq" id="WP_049610940.1">
    <property type="nucleotide sequence ID" value="NZ_CAWMMU010000004.1"/>
</dbReference>
<dbReference type="GO" id="GO:0003841">
    <property type="term" value="F:1-acylglycerol-3-phosphate O-acyltransferase activity"/>
    <property type="evidence" value="ECO:0007669"/>
    <property type="project" value="TreeGrafter"/>
</dbReference>
<reference evidence="9" key="3">
    <citation type="submission" date="2015-03" db="EMBL/GenBank/DDBJ databases">
        <authorList>
            <consortium name="Pathogen Informatics"/>
        </authorList>
    </citation>
    <scope>NUCLEOTIDE SEQUENCE [LARGE SCALE GENOMIC DNA]</scope>
    <source>
        <strain evidence="9">A125KOH2</strain>
    </source>
</reference>
<comment type="pathway">
    <text evidence="1">Lipid metabolism.</text>
</comment>
<dbReference type="Proteomes" id="UP000045840">
    <property type="component" value="Unassembled WGS sequence"/>
</dbReference>
<name>A0A0T9NZK9_9GAMM</name>
<feature type="transmembrane region" description="Helical" evidence="4">
    <location>
        <begin position="7"/>
        <end position="27"/>
    </location>
</feature>
<dbReference type="AlphaFoldDB" id="A0A0T9NZK9"/>
<dbReference type="OrthoDB" id="9808424at2"/>
<evidence type="ECO:0000256" key="2">
    <source>
        <dbReference type="ARBA" id="ARBA00022679"/>
    </source>
</evidence>
<evidence type="ECO:0000259" key="5">
    <source>
        <dbReference type="SMART" id="SM00563"/>
    </source>
</evidence>
<evidence type="ECO:0000313" key="9">
    <source>
        <dbReference type="Proteomes" id="UP000045840"/>
    </source>
</evidence>
<evidence type="ECO:0000256" key="3">
    <source>
        <dbReference type="ARBA" id="ARBA00023315"/>
    </source>
</evidence>
<protein>
    <submittedName>
        <fullName evidence="6">Phospholipid/glycerol acyltransferase</fullName>
    </submittedName>
</protein>
<accession>A0A0T9NZK9</accession>
<sequence>MNRLLRWCFTLCVAYPVVLVWLGVSVWQRKQLPLKGPAIVVANHNSHLDILTLFTLFPLSTLSQVHPVAAADYFLRNRAMAWFATKVIGIIPVVRGGAGNDGDPLAGCIEALSNNKIVILFPEGTRGEPEKFSEFKSGLWYLSRQFPTTPITPVYMHGLGRAMGKGQRIPVPFFIDIYVDKPFYFKNDKQTFRTELQQRFMTLQQLATRKTP</sequence>
<gene>
    <name evidence="6" type="ORF">ERS008529_01089</name>
    <name evidence="7" type="ORF">ERS137968_01198</name>
</gene>
<dbReference type="SMART" id="SM00563">
    <property type="entry name" value="PlsC"/>
    <property type="match status" value="1"/>
</dbReference>
<dbReference type="InterPro" id="IPR002123">
    <property type="entry name" value="Plipid/glycerol_acylTrfase"/>
</dbReference>
<feature type="domain" description="Phospholipid/glycerol acyltransferase" evidence="5">
    <location>
        <begin position="38"/>
        <end position="159"/>
    </location>
</feature>
<keyword evidence="2 6" id="KW-0808">Transferase</keyword>
<dbReference type="STRING" id="1288385.ERS137968_01198"/>
<evidence type="ECO:0000313" key="7">
    <source>
        <dbReference type="EMBL" id="CRY65181.1"/>
    </source>
</evidence>
<keyword evidence="4" id="KW-0472">Membrane</keyword>
<dbReference type="CDD" id="cd07989">
    <property type="entry name" value="LPLAT_AGPAT-like"/>
    <property type="match status" value="1"/>
</dbReference>
<dbReference type="SUPFAM" id="SSF69593">
    <property type="entry name" value="Glycerol-3-phosphate (1)-acyltransferase"/>
    <property type="match status" value="1"/>
</dbReference>
<reference evidence="6" key="2">
    <citation type="submission" date="2015-03" db="EMBL/GenBank/DDBJ databases">
        <authorList>
            <person name="Murphy D."/>
        </authorList>
    </citation>
    <scope>NUCLEOTIDE SEQUENCE [LARGE SCALE GENOMIC DNA]</scope>
    <source>
        <strain evidence="6">A125KOH2</strain>
    </source>
</reference>
<dbReference type="GO" id="GO:0006654">
    <property type="term" value="P:phosphatidic acid biosynthetic process"/>
    <property type="evidence" value="ECO:0007669"/>
    <property type="project" value="TreeGrafter"/>
</dbReference>
<reference evidence="7 8" key="1">
    <citation type="submission" date="2015-03" db="EMBL/GenBank/DDBJ databases">
        <authorList>
            <consortium name="Pathogen Informatics"/>
            <person name="Murphy D."/>
        </authorList>
    </citation>
    <scope>NUCLEOTIDE SEQUENCE [LARGE SCALE GENOMIC DNA]</scope>
    <source>
        <strain evidence="8">type strain: CIP110230</strain>
        <strain evidence="7">Type strain: CIP110230</strain>
    </source>
</reference>
<keyword evidence="8" id="KW-1185">Reference proteome</keyword>
<proteinExistence type="predicted"/>
<dbReference type="EMBL" id="CQAZ01000007">
    <property type="protein sequence ID" value="CNH38009.1"/>
    <property type="molecule type" value="Genomic_DNA"/>
</dbReference>
<evidence type="ECO:0000256" key="4">
    <source>
        <dbReference type="SAM" id="Phobius"/>
    </source>
</evidence>
<evidence type="ECO:0000256" key="1">
    <source>
        <dbReference type="ARBA" id="ARBA00005189"/>
    </source>
</evidence>
<dbReference type="PANTHER" id="PTHR10434:SF11">
    <property type="entry name" value="1-ACYL-SN-GLYCEROL-3-PHOSPHATE ACYLTRANSFERASE"/>
    <property type="match status" value="1"/>
</dbReference>
<keyword evidence="4" id="KW-1133">Transmembrane helix</keyword>
<dbReference type="PANTHER" id="PTHR10434">
    <property type="entry name" value="1-ACYL-SN-GLYCEROL-3-PHOSPHATE ACYLTRANSFERASE"/>
    <property type="match status" value="1"/>
</dbReference>